<evidence type="ECO:0000259" key="1">
    <source>
        <dbReference type="PROSITE" id="PS50043"/>
    </source>
</evidence>
<evidence type="ECO:0000313" key="3">
    <source>
        <dbReference type="Proteomes" id="UP001597186"/>
    </source>
</evidence>
<dbReference type="CDD" id="cd06170">
    <property type="entry name" value="LuxR_C_like"/>
    <property type="match status" value="1"/>
</dbReference>
<dbReference type="SUPFAM" id="SSF53474">
    <property type="entry name" value="alpha/beta-Hydrolases"/>
    <property type="match status" value="1"/>
</dbReference>
<feature type="domain" description="HTH luxR-type" evidence="1">
    <location>
        <begin position="200"/>
        <end position="265"/>
    </location>
</feature>
<dbReference type="Proteomes" id="UP001597186">
    <property type="component" value="Unassembled WGS sequence"/>
</dbReference>
<comment type="caution">
    <text evidence="2">The sequence shown here is derived from an EMBL/GenBank/DDBJ whole genome shotgun (WGS) entry which is preliminary data.</text>
</comment>
<dbReference type="Gene3D" id="3.40.50.1820">
    <property type="entry name" value="alpha/beta hydrolase"/>
    <property type="match status" value="1"/>
</dbReference>
<dbReference type="InterPro" id="IPR029058">
    <property type="entry name" value="AB_hydrolase_fold"/>
</dbReference>
<dbReference type="PROSITE" id="PS50043">
    <property type="entry name" value="HTH_LUXR_2"/>
    <property type="match status" value="1"/>
</dbReference>
<proteinExistence type="predicted"/>
<sequence length="590" mass="64428">MRDHDKAEAVAAPSGDMDDLIGRVYDVALDPLSYEHLVDRWNDLVMSGADVGLARAPLMDDPAIFGHFDRAGTVLDQVARVPQGDEVTLLLDQLDSVAALVIDRDLRVAGLNPAAAGALGLRTGASLAEARIDAQDRAALSRRVARMLEDADSAASVFRVRAADAGRFIVFHMRRRMVAGAPMVVAVTAHLHWPDGFGRMLSEAFGLSMAETEVVRLLIDCASVKEIAETRGRSIETIRAQVKAIMAKTETRGQVELVRLVLSMMDMAGVAADREAVVGGDPAQEGRLASVPFQRFVAADGRRLEYMVLGDPAGRPAVYLHSAYGLARWPAQAERALRDGQIALIVPVRAGYGGSDPAPRSGTYAGQVVRDIVALMDHLGVESAPVISHEGDAQFAFWLVHDCPERVRALIPCGAFLPLTRPEQIARMNKWHRMIMGGARYTPKLLPFMIKAEFHLARKGGRRAFLHAVLGEAEADVALLSEPDFLEAMVTGSHVALNDTHTAHDAMSRNVLEQARVDWTRAVRATQTHAIPVHMVNGAQDVQSPPETLAEFRQDYPWINFHIHEDAGQLVLFAKWPEVLALLRPFLQPC</sequence>
<dbReference type="EMBL" id="JBHUDD010000043">
    <property type="protein sequence ID" value="MFD1509074.1"/>
    <property type="molecule type" value="Genomic_DNA"/>
</dbReference>
<reference evidence="3" key="1">
    <citation type="journal article" date="2019" name="Int. J. Syst. Evol. Microbiol.">
        <title>The Global Catalogue of Microorganisms (GCM) 10K type strain sequencing project: providing services to taxonomists for standard genome sequencing and annotation.</title>
        <authorList>
            <consortium name="The Broad Institute Genomics Platform"/>
            <consortium name="The Broad Institute Genome Sequencing Center for Infectious Disease"/>
            <person name="Wu L."/>
            <person name="Ma J."/>
        </authorList>
    </citation>
    <scope>NUCLEOTIDE SEQUENCE [LARGE SCALE GENOMIC DNA]</scope>
    <source>
        <strain evidence="3">CGMCC 1.12477</strain>
    </source>
</reference>
<dbReference type="InterPro" id="IPR000792">
    <property type="entry name" value="Tscrpt_reg_LuxR_C"/>
</dbReference>
<gene>
    <name evidence="2" type="ORF">ACFTOW_06635</name>
</gene>
<dbReference type="SUPFAM" id="SSF46894">
    <property type="entry name" value="C-terminal effector domain of the bipartite response regulators"/>
    <property type="match status" value="1"/>
</dbReference>
<protein>
    <submittedName>
        <fullName evidence="2">Helix-turn-helix transcriptional regulator</fullName>
    </submittedName>
</protein>
<organism evidence="2 3">
    <name type="scientific">Lacimonas salitolerans</name>
    <dbReference type="NCBI Taxonomy" id="1323750"/>
    <lineage>
        <taxon>Bacteria</taxon>
        <taxon>Pseudomonadati</taxon>
        <taxon>Pseudomonadota</taxon>
        <taxon>Alphaproteobacteria</taxon>
        <taxon>Rhodobacterales</taxon>
        <taxon>Paracoccaceae</taxon>
        <taxon>Lacimonas</taxon>
    </lineage>
</organism>
<dbReference type="InterPro" id="IPR036388">
    <property type="entry name" value="WH-like_DNA-bd_sf"/>
</dbReference>
<keyword evidence="3" id="KW-1185">Reference proteome</keyword>
<dbReference type="RefSeq" id="WP_379914276.1">
    <property type="nucleotide sequence ID" value="NZ_JBHUDD010000043.1"/>
</dbReference>
<accession>A0ABW4EGP7</accession>
<dbReference type="InterPro" id="IPR016032">
    <property type="entry name" value="Sig_transdc_resp-reg_C-effctor"/>
</dbReference>
<dbReference type="SMART" id="SM00421">
    <property type="entry name" value="HTH_LUXR"/>
    <property type="match status" value="1"/>
</dbReference>
<name>A0ABW4EGP7_9RHOB</name>
<dbReference type="Gene3D" id="1.10.10.10">
    <property type="entry name" value="Winged helix-like DNA-binding domain superfamily/Winged helix DNA-binding domain"/>
    <property type="match status" value="1"/>
</dbReference>
<evidence type="ECO:0000313" key="2">
    <source>
        <dbReference type="EMBL" id="MFD1509074.1"/>
    </source>
</evidence>